<sequence>MRVLVIGINYAPDLIGVAKYNTEFCESLASWGHEVRVVTAPPYYPDWSIPPGYRSRWYRHQRLNDVDVIRAPIYVPSRPSGLKRLLHHASFMLSAAVPVLSSALWWRPDIVFVVAPSLLSAPVAALAARMAGASSWVHVQDLEVDAAFEVGLLRSGVTRKLMRTVERWILRSFDRVSTISIQMVRRLEHKGIVPARLREFRNWIDTSIVVPGSNQTQLRSELQLAPTDIVALYSGAMSNKQGLELIIEAAAALKDSQPSVKFVLCGNGPVKPALVQMAAGLHNVRFLDLQPLDRVSELLSTADIQLLPQKAEISDLVLPSKLAGMLASGRPLIAMTEPGTGIASEVEGAGLVIAPGDASALAAAVTMLAEDEALRNRLRAVARARAEQKWDRISIIRSLEHEFMSLPQRAATPAPRTAPLATPVRSIEHVTTGSRRRPETSGWPPSREPLRPRARGVGSEH</sequence>
<feature type="compositionally biased region" description="Low complexity" evidence="1">
    <location>
        <begin position="409"/>
        <end position="423"/>
    </location>
</feature>
<dbReference type="Pfam" id="PF00534">
    <property type="entry name" value="Glycos_transf_1"/>
    <property type="match status" value="1"/>
</dbReference>
<evidence type="ECO:0000256" key="1">
    <source>
        <dbReference type="SAM" id="MobiDB-lite"/>
    </source>
</evidence>
<feature type="domain" description="Glycosyl transferase family 1" evidence="2">
    <location>
        <begin position="215"/>
        <end position="384"/>
    </location>
</feature>
<name>A0A1L3FJP1_BRAJP</name>
<dbReference type="PANTHER" id="PTHR45947:SF3">
    <property type="entry name" value="SULFOQUINOVOSYL TRANSFERASE SQD2"/>
    <property type="match status" value="1"/>
</dbReference>
<dbReference type="Gene3D" id="3.40.50.2000">
    <property type="entry name" value="Glycogen Phosphorylase B"/>
    <property type="match status" value="2"/>
</dbReference>
<dbReference type="InterPro" id="IPR001296">
    <property type="entry name" value="Glyco_trans_1"/>
</dbReference>
<dbReference type="Pfam" id="PF13579">
    <property type="entry name" value="Glyco_trans_4_4"/>
    <property type="match status" value="1"/>
</dbReference>
<dbReference type="PANTHER" id="PTHR45947">
    <property type="entry name" value="SULFOQUINOVOSYL TRANSFERASE SQD2"/>
    <property type="match status" value="1"/>
</dbReference>
<dbReference type="RefSeq" id="WP_071915592.1">
    <property type="nucleotide sequence ID" value="NZ_CP017637.1"/>
</dbReference>
<evidence type="ECO:0000313" key="4">
    <source>
        <dbReference type="EMBL" id="APG13491.1"/>
    </source>
</evidence>
<dbReference type="InterPro" id="IPR050194">
    <property type="entry name" value="Glycosyltransferase_grp1"/>
</dbReference>
<organism evidence="4 5">
    <name type="scientific">Bradyrhizobium japonicum</name>
    <dbReference type="NCBI Taxonomy" id="375"/>
    <lineage>
        <taxon>Bacteria</taxon>
        <taxon>Pseudomonadati</taxon>
        <taxon>Pseudomonadota</taxon>
        <taxon>Alphaproteobacteria</taxon>
        <taxon>Hyphomicrobiales</taxon>
        <taxon>Nitrobacteraceae</taxon>
        <taxon>Bradyrhizobium</taxon>
    </lineage>
</organism>
<protein>
    <submittedName>
        <fullName evidence="4">Glycosyl transferase</fullName>
    </submittedName>
</protein>
<gene>
    <name evidence="4" type="ORF">BKD09_34575</name>
</gene>
<dbReference type="NCBIfam" id="NF007640">
    <property type="entry name" value="PRK10307.1"/>
    <property type="match status" value="1"/>
</dbReference>
<dbReference type="CDD" id="cd03794">
    <property type="entry name" value="GT4_WbuB-like"/>
    <property type="match status" value="1"/>
</dbReference>
<evidence type="ECO:0000313" key="5">
    <source>
        <dbReference type="Proteomes" id="UP000181962"/>
    </source>
</evidence>
<dbReference type="InterPro" id="IPR028098">
    <property type="entry name" value="Glyco_trans_4-like_N"/>
</dbReference>
<dbReference type="GO" id="GO:0016758">
    <property type="term" value="F:hexosyltransferase activity"/>
    <property type="evidence" value="ECO:0007669"/>
    <property type="project" value="TreeGrafter"/>
</dbReference>
<dbReference type="Proteomes" id="UP000181962">
    <property type="component" value="Chromosome"/>
</dbReference>
<feature type="domain" description="Glycosyltransferase subfamily 4-like N-terminal" evidence="3">
    <location>
        <begin position="16"/>
        <end position="203"/>
    </location>
</feature>
<dbReference type="OrthoDB" id="9787293at2"/>
<reference evidence="4 5" key="1">
    <citation type="submission" date="2016-11" db="EMBL/GenBank/DDBJ databases">
        <title>Complete Genome Sequence of Bradyrhizobium sp. strain J5, an isolated from soybean nodule in Hokkaido.</title>
        <authorList>
            <person name="Kanehara K."/>
        </authorList>
    </citation>
    <scope>NUCLEOTIDE SEQUENCE [LARGE SCALE GENOMIC DNA]</scope>
    <source>
        <strain evidence="4 5">J5</strain>
    </source>
</reference>
<proteinExistence type="predicted"/>
<keyword evidence="4" id="KW-0808">Transferase</keyword>
<dbReference type="EMBL" id="CP017637">
    <property type="protein sequence ID" value="APG13491.1"/>
    <property type="molecule type" value="Genomic_DNA"/>
</dbReference>
<feature type="region of interest" description="Disordered" evidence="1">
    <location>
        <begin position="409"/>
        <end position="461"/>
    </location>
</feature>
<accession>A0A1L3FJP1</accession>
<dbReference type="AlphaFoldDB" id="A0A1L3FJP1"/>
<dbReference type="SUPFAM" id="SSF53756">
    <property type="entry name" value="UDP-Glycosyltransferase/glycogen phosphorylase"/>
    <property type="match status" value="1"/>
</dbReference>
<evidence type="ECO:0000259" key="2">
    <source>
        <dbReference type="Pfam" id="PF00534"/>
    </source>
</evidence>
<evidence type="ECO:0000259" key="3">
    <source>
        <dbReference type="Pfam" id="PF13579"/>
    </source>
</evidence>